<dbReference type="GO" id="GO:0005737">
    <property type="term" value="C:cytoplasm"/>
    <property type="evidence" value="ECO:0007669"/>
    <property type="project" value="UniProtKB-ARBA"/>
</dbReference>
<evidence type="ECO:0000256" key="4">
    <source>
        <dbReference type="ARBA" id="ARBA00022927"/>
    </source>
</evidence>
<dbReference type="PANTHER" id="PTHR23137">
    <property type="entry name" value="VESICLE TRANSPORT PROTEIN-RELATED"/>
    <property type="match status" value="1"/>
</dbReference>
<reference evidence="10 11" key="1">
    <citation type="journal article" date="2024" name="Science">
        <title>Giant polyketide synthase enzymes in the biosynthesis of giant marine polyether toxins.</title>
        <authorList>
            <person name="Fallon T.R."/>
            <person name="Shende V.V."/>
            <person name="Wierzbicki I.H."/>
            <person name="Pendleton A.L."/>
            <person name="Watervoot N.F."/>
            <person name="Auber R.P."/>
            <person name="Gonzalez D.J."/>
            <person name="Wisecaver J.H."/>
            <person name="Moore B.S."/>
        </authorList>
    </citation>
    <scope>NUCLEOTIDE SEQUENCE [LARGE SCALE GENOMIC DNA]</scope>
    <source>
        <strain evidence="10 11">12B1</strain>
    </source>
</reference>
<dbReference type="GO" id="GO:0016192">
    <property type="term" value="P:vesicle-mediated transport"/>
    <property type="evidence" value="ECO:0007669"/>
    <property type="project" value="InterPro"/>
</dbReference>
<dbReference type="GO" id="GO:0016020">
    <property type="term" value="C:membrane"/>
    <property type="evidence" value="ECO:0007669"/>
    <property type="project" value="UniProtKB-SubCell"/>
</dbReference>
<evidence type="ECO:0000256" key="3">
    <source>
        <dbReference type="ARBA" id="ARBA00022692"/>
    </source>
</evidence>
<feature type="compositionally biased region" description="Polar residues" evidence="9">
    <location>
        <begin position="1"/>
        <end position="13"/>
    </location>
</feature>
<dbReference type="PANTHER" id="PTHR23137:SF6">
    <property type="entry name" value="VESICLE TRANSPORT PROTEIN"/>
    <property type="match status" value="1"/>
</dbReference>
<organism evidence="10 11">
    <name type="scientific">Prymnesium parvum</name>
    <name type="common">Toxic golden alga</name>
    <dbReference type="NCBI Taxonomy" id="97485"/>
    <lineage>
        <taxon>Eukaryota</taxon>
        <taxon>Haptista</taxon>
        <taxon>Haptophyta</taxon>
        <taxon>Prymnesiophyceae</taxon>
        <taxon>Prymnesiales</taxon>
        <taxon>Prymnesiaceae</taxon>
        <taxon>Prymnesium</taxon>
    </lineage>
</organism>
<feature type="compositionally biased region" description="Basic and acidic residues" evidence="9">
    <location>
        <begin position="20"/>
        <end position="29"/>
    </location>
</feature>
<evidence type="ECO:0000256" key="1">
    <source>
        <dbReference type="ARBA" id="ARBA00004141"/>
    </source>
</evidence>
<keyword evidence="4 8" id="KW-0653">Protein transport</keyword>
<feature type="region of interest" description="Disordered" evidence="9">
    <location>
        <begin position="1"/>
        <end position="29"/>
    </location>
</feature>
<comment type="function">
    <text evidence="8">May be involved in fusion of retrograde transport vesicles derived from an endocytic compartment with the Golgi complex.</text>
</comment>
<dbReference type="InterPro" id="IPR007305">
    <property type="entry name" value="Vesicle_transpt_Got1/SFT2"/>
</dbReference>
<keyword evidence="2 8" id="KW-0813">Transport</keyword>
<keyword evidence="5 8" id="KW-1133">Transmembrane helix</keyword>
<feature type="transmembrane region" description="Helical" evidence="8">
    <location>
        <begin position="226"/>
        <end position="245"/>
    </location>
</feature>
<dbReference type="AlphaFoldDB" id="A0AB34IMY0"/>
<evidence type="ECO:0000256" key="7">
    <source>
        <dbReference type="ARBA" id="ARBA00025800"/>
    </source>
</evidence>
<evidence type="ECO:0000256" key="9">
    <source>
        <dbReference type="SAM" id="MobiDB-lite"/>
    </source>
</evidence>
<proteinExistence type="inferred from homology"/>
<keyword evidence="11" id="KW-1185">Reference proteome</keyword>
<gene>
    <name evidence="10" type="ORF">AB1Y20_011047</name>
</gene>
<dbReference type="Proteomes" id="UP001515480">
    <property type="component" value="Unassembled WGS sequence"/>
</dbReference>
<evidence type="ECO:0000256" key="5">
    <source>
        <dbReference type="ARBA" id="ARBA00022989"/>
    </source>
</evidence>
<feature type="transmembrane region" description="Helical" evidence="8">
    <location>
        <begin position="251"/>
        <end position="271"/>
    </location>
</feature>
<feature type="transmembrane region" description="Helical" evidence="8">
    <location>
        <begin position="164"/>
        <end position="186"/>
    </location>
</feature>
<comment type="similarity">
    <text evidence="7 8">Belongs to the SFT2 family.</text>
</comment>
<name>A0AB34IMY0_PRYPA</name>
<dbReference type="GO" id="GO:0012505">
    <property type="term" value="C:endomembrane system"/>
    <property type="evidence" value="ECO:0007669"/>
    <property type="project" value="UniProtKB-ARBA"/>
</dbReference>
<feature type="transmembrane region" description="Helical" evidence="8">
    <location>
        <begin position="192"/>
        <end position="214"/>
    </location>
</feature>
<evidence type="ECO:0000313" key="11">
    <source>
        <dbReference type="Proteomes" id="UP001515480"/>
    </source>
</evidence>
<evidence type="ECO:0000256" key="6">
    <source>
        <dbReference type="ARBA" id="ARBA00023136"/>
    </source>
</evidence>
<dbReference type="GO" id="GO:0015031">
    <property type="term" value="P:protein transport"/>
    <property type="evidence" value="ECO:0007669"/>
    <property type="project" value="UniProtKB-KW"/>
</dbReference>
<comment type="subcellular location">
    <subcellularLocation>
        <location evidence="1 8">Membrane</location>
        <topology evidence="1 8">Multi-pass membrane protein</topology>
    </subcellularLocation>
</comment>
<dbReference type="Pfam" id="PF04178">
    <property type="entry name" value="Got1"/>
    <property type="match status" value="1"/>
</dbReference>
<keyword evidence="3 8" id="KW-0812">Transmembrane</keyword>
<evidence type="ECO:0000256" key="8">
    <source>
        <dbReference type="RuleBase" id="RU363111"/>
    </source>
</evidence>
<sequence>MSPFQTLAASQPDSSDDTTEQERLVGQKDSPLRAKLAGLASFGSLGALGLEGSWTSAKSAGAAKVEALRQASSRSLHSARSLGGKGVDGWRTAAAAGSAACSSGINKVRSAKDSARERGAEALHAAAAVSGLSLAHDKPSDTPLGRACACCPALTFKQRLAGALACLAIGTLLSLFSLGSVAKLLLGNPLPFALKYTIGNLLSLGASSFLVGPAKQCRDMLAPSRRLASLVYMATLVATLLSVFVFKLVVLALLCILLQALALAWYVLSYIPYGQAGAKKLILKLLAKAGVRSARRNSASAMETAEGD</sequence>
<dbReference type="EMBL" id="JBGBPQ010000022">
    <property type="protein sequence ID" value="KAL1502976.1"/>
    <property type="molecule type" value="Genomic_DNA"/>
</dbReference>
<evidence type="ECO:0000313" key="10">
    <source>
        <dbReference type="EMBL" id="KAL1502976.1"/>
    </source>
</evidence>
<comment type="caution">
    <text evidence="10">The sequence shown here is derived from an EMBL/GenBank/DDBJ whole genome shotgun (WGS) entry which is preliminary data.</text>
</comment>
<accession>A0AB34IMY0</accession>
<dbReference type="InterPro" id="IPR011691">
    <property type="entry name" value="Vesicle_transpt_SFT2"/>
</dbReference>
<keyword evidence="6 8" id="KW-0472">Membrane</keyword>
<protein>
    <recommendedName>
        <fullName evidence="8">Vesicle transport protein</fullName>
    </recommendedName>
</protein>
<evidence type="ECO:0000256" key="2">
    <source>
        <dbReference type="ARBA" id="ARBA00022448"/>
    </source>
</evidence>